<proteinExistence type="predicted"/>
<evidence type="ECO:0000313" key="1">
    <source>
        <dbReference type="EMBL" id="QAT85546.1"/>
    </source>
</evidence>
<dbReference type="EMBL" id="CP034669">
    <property type="protein sequence ID" value="QAT85546.1"/>
    <property type="molecule type" value="Genomic_DNA"/>
</dbReference>
<accession>A0A410RUJ5</accession>
<organism evidence="1 2">
    <name type="scientific">Corallococcus coralloides</name>
    <name type="common">Myxococcus coralloides</name>
    <dbReference type="NCBI Taxonomy" id="184914"/>
    <lineage>
        <taxon>Bacteria</taxon>
        <taxon>Pseudomonadati</taxon>
        <taxon>Myxococcota</taxon>
        <taxon>Myxococcia</taxon>
        <taxon>Myxococcales</taxon>
        <taxon>Cystobacterineae</taxon>
        <taxon>Myxococcaceae</taxon>
        <taxon>Corallococcus</taxon>
    </lineage>
</organism>
<protein>
    <recommendedName>
        <fullName evidence="3">Lipoprotein</fullName>
    </recommendedName>
</protein>
<evidence type="ECO:0000313" key="2">
    <source>
        <dbReference type="Proteomes" id="UP000288758"/>
    </source>
</evidence>
<reference evidence="1 2" key="1">
    <citation type="submission" date="2018-12" db="EMBL/GenBank/DDBJ databases">
        <title>Complete Genome Sequence of the Corallopyronin A producing Myxobacterium Corallococcus coralloides B035.</title>
        <authorList>
            <person name="Bouhired S.M."/>
            <person name="Rupp O."/>
            <person name="Blom J."/>
            <person name="Schaeberle T.F."/>
            <person name="Kehraus S."/>
            <person name="Schiefer A."/>
            <person name="Pfarr K."/>
            <person name="Goesmann A."/>
            <person name="Hoerauf A."/>
            <person name="Koenig G.M."/>
        </authorList>
    </citation>
    <scope>NUCLEOTIDE SEQUENCE [LARGE SCALE GENOMIC DNA]</scope>
    <source>
        <strain evidence="1 2">B035</strain>
    </source>
</reference>
<name>A0A410RUJ5_CORCK</name>
<dbReference type="PROSITE" id="PS51257">
    <property type="entry name" value="PROKAR_LIPOPROTEIN"/>
    <property type="match status" value="1"/>
</dbReference>
<dbReference type="Proteomes" id="UP000288758">
    <property type="component" value="Chromosome"/>
</dbReference>
<dbReference type="RefSeq" id="WP_240672352.1">
    <property type="nucleotide sequence ID" value="NZ_CP034669.1"/>
</dbReference>
<dbReference type="AlphaFoldDB" id="A0A410RUJ5"/>
<evidence type="ECO:0008006" key="3">
    <source>
        <dbReference type="Google" id="ProtNLM"/>
    </source>
</evidence>
<sequence length="241" mass="26790">MRCREADLFALLSALMLGCGGPRPIPGVVQGSNGASLASIPGPMPAFGPFDSFSDALQAACPLILGKPQATAGRPTGQNFQLRWRLSREYCAWLYYTPDRKFEMSMLAAGTLHDDLQKRTCNLPSNVDDARYAPNSLGYVFVLHNHPYDNVLSDRDIRFIVDMAIEHGVTVKTHAGEVPLSIVAFFSLSDSLEHPPCDGFFQYIPATGEVLRWLRGDDGWGRQIIGRVEWLDGTRYRIKRD</sequence>
<gene>
    <name evidence="1" type="ORF">EJ065_3986</name>
</gene>